<dbReference type="Proteomes" id="UP000807769">
    <property type="component" value="Unassembled WGS sequence"/>
</dbReference>
<name>A0A9P7ARA3_9AGAM</name>
<comment type="caution">
    <text evidence="1">The sequence shown here is derived from an EMBL/GenBank/DDBJ whole genome shotgun (WGS) entry which is preliminary data.</text>
</comment>
<evidence type="ECO:0000313" key="2">
    <source>
        <dbReference type="Proteomes" id="UP000807769"/>
    </source>
</evidence>
<dbReference type="AlphaFoldDB" id="A0A9P7ARA3"/>
<dbReference type="EMBL" id="JABBWG010000357">
    <property type="protein sequence ID" value="KAG1794763.1"/>
    <property type="molecule type" value="Genomic_DNA"/>
</dbReference>
<accession>A0A9P7ARA3</accession>
<evidence type="ECO:0000313" key="1">
    <source>
        <dbReference type="EMBL" id="KAG1794763.1"/>
    </source>
</evidence>
<dbReference type="RefSeq" id="XP_041185164.1">
    <property type="nucleotide sequence ID" value="XM_041341759.1"/>
</dbReference>
<feature type="non-terminal residue" evidence="1">
    <location>
        <position position="1"/>
    </location>
</feature>
<organism evidence="1 2">
    <name type="scientific">Suillus subaureus</name>
    <dbReference type="NCBI Taxonomy" id="48587"/>
    <lineage>
        <taxon>Eukaryota</taxon>
        <taxon>Fungi</taxon>
        <taxon>Dikarya</taxon>
        <taxon>Basidiomycota</taxon>
        <taxon>Agaricomycotina</taxon>
        <taxon>Agaricomycetes</taxon>
        <taxon>Agaricomycetidae</taxon>
        <taxon>Boletales</taxon>
        <taxon>Suillineae</taxon>
        <taxon>Suillaceae</taxon>
        <taxon>Suillus</taxon>
    </lineage>
</organism>
<dbReference type="OrthoDB" id="3163863at2759"/>
<keyword evidence="2" id="KW-1185">Reference proteome</keyword>
<gene>
    <name evidence="1" type="ORF">BJ212DRAFT_1529055</name>
</gene>
<proteinExistence type="predicted"/>
<reference evidence="1" key="1">
    <citation type="journal article" date="2020" name="New Phytol.">
        <title>Comparative genomics reveals dynamic genome evolution in host specialist ectomycorrhizal fungi.</title>
        <authorList>
            <person name="Lofgren L.A."/>
            <person name="Nguyen N.H."/>
            <person name="Vilgalys R."/>
            <person name="Ruytinx J."/>
            <person name="Liao H.L."/>
            <person name="Branco S."/>
            <person name="Kuo A."/>
            <person name="LaButti K."/>
            <person name="Lipzen A."/>
            <person name="Andreopoulos W."/>
            <person name="Pangilinan J."/>
            <person name="Riley R."/>
            <person name="Hundley H."/>
            <person name="Na H."/>
            <person name="Barry K."/>
            <person name="Grigoriev I.V."/>
            <person name="Stajich J.E."/>
            <person name="Kennedy P.G."/>
        </authorList>
    </citation>
    <scope>NUCLEOTIDE SEQUENCE</scope>
    <source>
        <strain evidence="1">MN1</strain>
    </source>
</reference>
<dbReference type="GeneID" id="64635775"/>
<protein>
    <submittedName>
        <fullName evidence="1">Uncharacterized protein</fullName>
    </submittedName>
</protein>
<sequence>IAETIDIIKHYTKLPDEIVDDLAGIIDNPENGRSLDIALHRGFDSYTWCLQTLQPTVWLGFCRKISGTYTLERTSCTNTKCNGYAMSLCTRRISRKCNSGITLEMVFRFPTLRSLRSILRLLMSYTSVALQKS</sequence>